<dbReference type="InterPro" id="IPR055035">
    <property type="entry name" value="THAP9_C"/>
</dbReference>
<dbReference type="InterPro" id="IPR021896">
    <property type="entry name" value="THAP9-like_HTH"/>
</dbReference>
<feature type="domain" description="DNA transposase THAP9 C-terminal" evidence="5">
    <location>
        <begin position="547"/>
        <end position="710"/>
    </location>
</feature>
<name>A0A7K4TTG1_9SYLV</name>
<dbReference type="PANTHER" id="PTHR47577:SF2">
    <property type="entry name" value="THAP DOMAIN CONTAINING 9"/>
    <property type="match status" value="1"/>
</dbReference>
<evidence type="ECO:0000259" key="2">
    <source>
        <dbReference type="Pfam" id="PF21787"/>
    </source>
</evidence>
<gene>
    <name evidence="6" type="primary">Thap9</name>
    <name evidence="6" type="ORF">SINWEB_R03023</name>
</gene>
<dbReference type="InterPro" id="IPR048367">
    <property type="entry name" value="TNP-like_RNaseH_C"/>
</dbReference>
<reference evidence="6 7" key="1">
    <citation type="submission" date="2019-09" db="EMBL/GenBank/DDBJ databases">
        <title>Bird 10,000 Genomes (B10K) Project - Family phase.</title>
        <authorList>
            <person name="Zhang G."/>
        </authorList>
    </citation>
    <scope>NUCLEOTIDE SEQUENCE [LARGE SCALE GENOMIC DNA]</scope>
    <source>
        <strain evidence="6">B10K-DU-002-08</strain>
        <tissue evidence="6">Muscle</tissue>
    </source>
</reference>
<dbReference type="Pfam" id="PF21788">
    <property type="entry name" value="TNP-like_GBD"/>
    <property type="match status" value="1"/>
</dbReference>
<feature type="domain" description="THAP9-like helix-turn-helix" evidence="1">
    <location>
        <begin position="19"/>
        <end position="91"/>
    </location>
</feature>
<dbReference type="Proteomes" id="UP000580691">
    <property type="component" value="Unassembled WGS sequence"/>
</dbReference>
<dbReference type="AlphaFoldDB" id="A0A7K4TTG1"/>
<proteinExistence type="predicted"/>
<sequence length="732" mass="80692">AGRCGPAARRRTVPSILRELAEKRQLSEEIVSLLQAQFSDLPRELHSWRQMADYSPEMRQFACLLHLYHIKTYDHLRKILPLPHPYSLTNWLSNNEAAAGFSSDIFLRLQEQVERGDQAYRYCAVLVQDVSLQKQQEWDPQTKRLTGFVDLGAGILDADEAPLASEAVILMAVGISSPWTAPLGYFLVNSTSGRFLAQLLRQAISKLNNVGIVVLAVTSGASALGAETARALGIRIDPRRIRCTFQHPPGSAHSITYFFDVCHALLLIRNALQCFQKVEWLGDTVWWQHMVELAALREQSVSELCSSESGRAGSKGSYHLKVNLATLLFSEGVAEALEHLQKLGLASFQNCSGTVKFVCLMSSLCDVFCGRGPCGKEPLLAGNYTKISNLFDEAKSCFVNLTDSVGRYVIKSKRKLGFLSCLLNAESLKWLSSNCTCPEGAPSHHLHTHAFSLGPLEQFLRALQQACGSSGSPTCAVFQAAYQKLLASCSLAPASPHSSGNASPWDVSLSQRRALTLGSIRAQYHPAPGRTLAPEYPYRAGLLLASSALSNALTDLSLYTQSLTCAAGWVAEQLALDLQCEACLASLFEADESRLKHRSVLYIKKLGGVSLPSASVHHITSISEQVLNRYGKVGGANKSTELWHLSLEQKVFQELLGESPLFPTLTNHLFDRELSINNHYTVLVKEITRCYLNIRTNPAQHLNLKYTCRRHKLKRLKGKPLFPSPLVSCQSS</sequence>
<accession>A0A7K4TTG1</accession>
<feature type="non-terminal residue" evidence="6">
    <location>
        <position position="732"/>
    </location>
</feature>
<feature type="domain" description="Transposable element P transposase-like RNase H" evidence="2">
    <location>
        <begin position="99"/>
        <end position="233"/>
    </location>
</feature>
<evidence type="ECO:0000259" key="5">
    <source>
        <dbReference type="Pfam" id="PF22824"/>
    </source>
</evidence>
<organism evidence="6 7">
    <name type="scientific">Sinosuthora webbiana</name>
    <dbReference type="NCBI Taxonomy" id="337173"/>
    <lineage>
        <taxon>Eukaryota</taxon>
        <taxon>Metazoa</taxon>
        <taxon>Chordata</taxon>
        <taxon>Craniata</taxon>
        <taxon>Vertebrata</taxon>
        <taxon>Euteleostomi</taxon>
        <taxon>Archelosauria</taxon>
        <taxon>Archosauria</taxon>
        <taxon>Dinosauria</taxon>
        <taxon>Saurischia</taxon>
        <taxon>Theropoda</taxon>
        <taxon>Coelurosauria</taxon>
        <taxon>Aves</taxon>
        <taxon>Neognathae</taxon>
        <taxon>Neoaves</taxon>
        <taxon>Telluraves</taxon>
        <taxon>Australaves</taxon>
        <taxon>Passeriformes</taxon>
        <taxon>Sylvioidea</taxon>
        <taxon>Sylviidae</taxon>
        <taxon>Sinosuthora</taxon>
    </lineage>
</organism>
<protein>
    <submittedName>
        <fullName evidence="6">THAP9 transposase</fullName>
    </submittedName>
</protein>
<dbReference type="EMBL" id="VXBN01003321">
    <property type="protein sequence ID" value="NWR01376.1"/>
    <property type="molecule type" value="Genomic_DNA"/>
</dbReference>
<dbReference type="OrthoDB" id="7312725at2759"/>
<evidence type="ECO:0000259" key="1">
    <source>
        <dbReference type="Pfam" id="PF12017"/>
    </source>
</evidence>
<dbReference type="Pfam" id="PF21787">
    <property type="entry name" value="TNP-like_RNaseH_N"/>
    <property type="match status" value="1"/>
</dbReference>
<feature type="non-terminal residue" evidence="6">
    <location>
        <position position="1"/>
    </location>
</feature>
<keyword evidence="7" id="KW-1185">Reference proteome</keyword>
<evidence type="ECO:0000259" key="4">
    <source>
        <dbReference type="Pfam" id="PF21789"/>
    </source>
</evidence>
<evidence type="ECO:0000259" key="3">
    <source>
        <dbReference type="Pfam" id="PF21788"/>
    </source>
</evidence>
<feature type="domain" description="Transposable element P transposase-like GTP-binding insertion" evidence="3">
    <location>
        <begin position="262"/>
        <end position="377"/>
    </location>
</feature>
<dbReference type="Pfam" id="PF22824">
    <property type="entry name" value="THAP9_C"/>
    <property type="match status" value="1"/>
</dbReference>
<dbReference type="Pfam" id="PF12017">
    <property type="entry name" value="Tnp_P_element"/>
    <property type="match status" value="1"/>
</dbReference>
<feature type="domain" description="Transposable element P transposase-like RNase H C-terminal" evidence="4">
    <location>
        <begin position="449"/>
        <end position="482"/>
    </location>
</feature>
<dbReference type="Pfam" id="PF21789">
    <property type="entry name" value="TNP-like_RNaseH_C"/>
    <property type="match status" value="1"/>
</dbReference>
<dbReference type="InterPro" id="IPR048365">
    <property type="entry name" value="TNP-like_RNaseH_N"/>
</dbReference>
<evidence type="ECO:0000313" key="6">
    <source>
        <dbReference type="EMBL" id="NWR01376.1"/>
    </source>
</evidence>
<dbReference type="InterPro" id="IPR048366">
    <property type="entry name" value="TNP-like_GBD"/>
</dbReference>
<evidence type="ECO:0000313" key="7">
    <source>
        <dbReference type="Proteomes" id="UP000580691"/>
    </source>
</evidence>
<dbReference type="PANTHER" id="PTHR47577">
    <property type="entry name" value="THAP DOMAIN-CONTAINING PROTEIN 6"/>
    <property type="match status" value="1"/>
</dbReference>
<comment type="caution">
    <text evidence="6">The sequence shown here is derived from an EMBL/GenBank/DDBJ whole genome shotgun (WGS) entry which is preliminary data.</text>
</comment>